<evidence type="ECO:0000313" key="2">
    <source>
        <dbReference type="EMBL" id="KOY51714.1"/>
    </source>
</evidence>
<feature type="domain" description="Ig-like" evidence="1">
    <location>
        <begin position="94"/>
        <end position="182"/>
    </location>
</feature>
<evidence type="ECO:0000313" key="5">
    <source>
        <dbReference type="Proteomes" id="UP000183071"/>
    </source>
</evidence>
<reference evidence="2 4" key="1">
    <citation type="submission" date="2015-07" db="EMBL/GenBank/DDBJ databases">
        <title>Genome of Polaribacter dokdonenesis DSW-5, isolated from seawater off Dokdo in Korea.</title>
        <authorList>
            <person name="Yoon K."/>
            <person name="Song J.Y."/>
            <person name="Kim J.F."/>
        </authorList>
    </citation>
    <scope>NUCLEOTIDE SEQUENCE [LARGE SCALE GENOMIC DNA]</scope>
    <source>
        <strain evidence="2 4">DSW-5</strain>
    </source>
</reference>
<dbReference type="Pfam" id="PF13585">
    <property type="entry name" value="CHU_C"/>
    <property type="match status" value="1"/>
</dbReference>
<organism evidence="2 4">
    <name type="scientific">Polaribacter dokdonensis DSW-5</name>
    <dbReference type="NCBI Taxonomy" id="1300348"/>
    <lineage>
        <taxon>Bacteria</taxon>
        <taxon>Pseudomonadati</taxon>
        <taxon>Bacteroidota</taxon>
        <taxon>Flavobacteriia</taxon>
        <taxon>Flavobacteriales</taxon>
        <taxon>Flavobacteriaceae</taxon>
    </lineage>
</organism>
<reference evidence="3 5" key="2">
    <citation type="submission" date="2016-10" db="EMBL/GenBank/DDBJ databases">
        <authorList>
            <person name="Varghese N."/>
            <person name="Submissions S."/>
        </authorList>
    </citation>
    <scope>NUCLEOTIDE SEQUENCE [LARGE SCALE GENOMIC DNA]</scope>
    <source>
        <strain evidence="3 5">DSW-5</strain>
    </source>
</reference>
<dbReference type="AlphaFoldDB" id="A0A0N0CFF2"/>
<evidence type="ECO:0000259" key="1">
    <source>
        <dbReference type="PROSITE" id="PS50835"/>
    </source>
</evidence>
<dbReference type="InterPro" id="IPR007110">
    <property type="entry name" value="Ig-like_dom"/>
</dbReference>
<comment type="caution">
    <text evidence="2">The sequence shown here is derived from an EMBL/GenBank/DDBJ whole genome shotgun (WGS) entry which is preliminary data.</text>
</comment>
<dbReference type="STRING" id="1300348.I602_1274"/>
<dbReference type="Gene3D" id="2.60.40.10">
    <property type="entry name" value="Immunoglobulins"/>
    <property type="match status" value="3"/>
</dbReference>
<accession>A0A0N0CFF2</accession>
<dbReference type="PROSITE" id="PS50835">
    <property type="entry name" value="IG_LIKE"/>
    <property type="match status" value="2"/>
</dbReference>
<dbReference type="EMBL" id="FNUE01000001">
    <property type="protein sequence ID" value="SEE04800.1"/>
    <property type="molecule type" value="Genomic_DNA"/>
</dbReference>
<dbReference type="SUPFAM" id="SSF48726">
    <property type="entry name" value="Immunoglobulin"/>
    <property type="match status" value="2"/>
</dbReference>
<feature type="domain" description="Ig-like" evidence="1">
    <location>
        <begin position="193"/>
        <end position="266"/>
    </location>
</feature>
<gene>
    <name evidence="2" type="ORF">I602_1274</name>
    <name evidence="3" type="ORF">SAMN05444353_0497</name>
</gene>
<dbReference type="PATRIC" id="fig|1300348.6.peg.1273"/>
<evidence type="ECO:0000313" key="4">
    <source>
        <dbReference type="Proteomes" id="UP000037716"/>
    </source>
</evidence>
<keyword evidence="5" id="KW-1185">Reference proteome</keyword>
<sequence length="1222" mass="134540">MKPVLEFTNACASDSFNSYQLEVTFINNVFNSDNEFTIELSNKDGDFTTPTALKTISDKNSAFRFTSEFQIPVNTAGANYKIRVKSSSPETYSPETDSFEAYYMSIDMLTLNNFENVVLCEGDSKEIIADGNSNNEYQWYKDGEKLTLGGNSLSVNSPGLYYCEIYYGSCNSPATSNIVEVSTSDATEAQILGDTNVYLCENDTYLLEASVNNNLYTYSWFKDGVKVTSLPDYTPSITISDLTDLGSYTLEVTNEFGCSYTSNSVTIENVNTDFSVEINTANSINIFAGESKELSITHDAQNAEITWFKDNIQVPNSNSLSINITEPGTYYATVKSTSNNCTETKPSENIVVSSFIEFDATIITATDYTACDSSDIQLSLASVKAIDINNVSYDLSDAQIALLNFEWLKDNTVVNGATEKQININTYENNGVYFLKITNGAIASKSNSLEVSLKLPVIDITSSSTSNSYCDNKQITLTSSVNLGLSYQWYLNSTAIPNAINETYDVSETGVYYLEQSDTNGCITTSNEIAITNVDSDFTISTNSTSETFILFGETKVLEITHNAENPVINWFRNDILISNSSSTSLTINESGTYYATVTNTVDGCSETKSSENFIVNSIESFNAKIATLPNYVECTSDRTQLLLESIKAVDVNQNVHDLTSAQISLLSYNWYKDDVLLNGFTNNQYTIDTHVENGNYVLEVTNGSIKSKSNSLDIVLGVLEPVINSNDQTNTFCSTKQIILSSTQQNGVSYQWLLNGSPISGATEATLEIDAAGAYEIEVTNKEGCAKTSNNIVIDNFDTNFTIATSTGASSVILDGETKVLTISHNAQNAIITWFKDDIEIPNSNTNSLTVTQPGIYYAIVEKSLDGCSETKAIDAISVNAVESFTTTITALQNYSECSSLQTQLTYNSIEVKGKNGGIYELTSGQIELLEFEWYKDNNIITGTTNSAITINNYEENGSYFLRIRNGAITSTSNTLNIKLGLPEITISSIDDTYALCLNKEVVLSTTQINGLSYQWFFNNAEIVGETNSTLEVIEVGNYTVEATGFGCSRISDQIDIKSFDGNSIEFNFDNEITIQEGETITISANGADTYEWFDEDNNLIETSSSVDINKAGNYRVVAYLNGCSIEKFFTVLVVSGNIYVPNILTPNGDGVNDSWKIPPEFAFKNNIEVEIISNAGRTVLRQKNYQNNWPDINIKTASLYFYIIRDEQNIIKKGTINILK</sequence>
<dbReference type="InterPro" id="IPR013783">
    <property type="entry name" value="Ig-like_fold"/>
</dbReference>
<protein>
    <submittedName>
        <fullName evidence="3">C-terminal domain of CHU protein family protein</fullName>
    </submittedName>
</protein>
<dbReference type="EMBL" id="LGBR01000001">
    <property type="protein sequence ID" value="KOY51714.1"/>
    <property type="molecule type" value="Genomic_DNA"/>
</dbReference>
<dbReference type="Proteomes" id="UP000183071">
    <property type="component" value="Unassembled WGS sequence"/>
</dbReference>
<proteinExistence type="predicted"/>
<dbReference type="Proteomes" id="UP000037716">
    <property type="component" value="Unassembled WGS sequence"/>
</dbReference>
<evidence type="ECO:0000313" key="3">
    <source>
        <dbReference type="EMBL" id="SEE04800.1"/>
    </source>
</evidence>
<dbReference type="OrthoDB" id="678019at2"/>
<dbReference type="InterPro" id="IPR036179">
    <property type="entry name" value="Ig-like_dom_sf"/>
</dbReference>
<dbReference type="RefSeq" id="WP_053973869.1">
    <property type="nucleotide sequence ID" value="NZ_FNUE01000001.1"/>
</dbReference>
<name>A0A0N0CFF2_9FLAO</name>